<dbReference type="OrthoDB" id="8109453at2"/>
<dbReference type="PANTHER" id="PTHR34180:SF1">
    <property type="entry name" value="BETA-ALANYL-DOPAMINE_CARCININE HYDROLASE"/>
    <property type="match status" value="1"/>
</dbReference>
<dbReference type="Gene3D" id="3.60.60.10">
    <property type="entry name" value="Penicillin V Acylase, Chain A"/>
    <property type="match status" value="1"/>
</dbReference>
<dbReference type="InterPro" id="IPR047801">
    <property type="entry name" value="Peptidase_C45"/>
</dbReference>
<dbReference type="RefSeq" id="WP_141167251.1">
    <property type="nucleotide sequence ID" value="NZ_VHLH01000021.1"/>
</dbReference>
<evidence type="ECO:0000313" key="3">
    <source>
        <dbReference type="Proteomes" id="UP000320314"/>
    </source>
</evidence>
<evidence type="ECO:0000259" key="1">
    <source>
        <dbReference type="Pfam" id="PF03417"/>
    </source>
</evidence>
<dbReference type="InterPro" id="IPR005079">
    <property type="entry name" value="Peptidase_C45_hydrolase"/>
</dbReference>
<comment type="caution">
    <text evidence="2">The sequence shown here is derived from an EMBL/GenBank/DDBJ whole genome shotgun (WGS) entry which is preliminary data.</text>
</comment>
<evidence type="ECO:0000313" key="2">
    <source>
        <dbReference type="EMBL" id="TPW27432.1"/>
    </source>
</evidence>
<dbReference type="InterPro" id="IPR047794">
    <property type="entry name" value="C45_proenzyme-like"/>
</dbReference>
<dbReference type="Gene3D" id="1.10.10.2120">
    <property type="match status" value="1"/>
</dbReference>
<dbReference type="NCBIfam" id="NF040521">
    <property type="entry name" value="C45_proenzyme"/>
    <property type="match status" value="1"/>
</dbReference>
<feature type="domain" description="Peptidase C45 hydrolase" evidence="1">
    <location>
        <begin position="129"/>
        <end position="350"/>
    </location>
</feature>
<sequence>MTRTYRSQETDPNARGRTFGSVHAEEIGRTVARYCGIFDTLAGGSYDIAADGDAALKATLGFAPHLHAEMLGLAEGTGLDPAEIGAINARTEILAKLRTARRGECSAAIVLPSKDMLDDDFPNGDLPPVAVQTWDWYWRLADNWLVWEIPLEDGTTTKTMTEFGIVGKVGLNTRGLGALFTILRHAADGARIGLPVHVAARAALDLGRDVADAARLLASADVSASSSINLVGYEAGTAAAISVELHPGGPSFVMPDANGRLVHTNHFLAPGPAAFDTEPRIAPDTLIRRDVIQRRIRADCTTPEAVLTAMNSHLGTTAAICCHHDPQDPLEEQFETIATVVLDVAAGTLHAHRGGPCSMPVGLSDVADEAEAISA</sequence>
<dbReference type="AlphaFoldDB" id="A0A506TZB8"/>
<keyword evidence="3" id="KW-1185">Reference proteome</keyword>
<reference evidence="2 3" key="1">
    <citation type="submission" date="2019-06" db="EMBL/GenBank/DDBJ databases">
        <authorList>
            <person name="Li M."/>
        </authorList>
    </citation>
    <scope>NUCLEOTIDE SEQUENCE [LARGE SCALE GENOMIC DNA]</scope>
    <source>
        <strain evidence="2 3">BGMRC6574</strain>
    </source>
</reference>
<gene>
    <name evidence="2" type="ORF">FJU11_11745</name>
</gene>
<dbReference type="EMBL" id="VHLH01000021">
    <property type="protein sequence ID" value="TPW27432.1"/>
    <property type="molecule type" value="Genomic_DNA"/>
</dbReference>
<name>A0A506TZB8_9HYPH</name>
<proteinExistence type="predicted"/>
<dbReference type="Pfam" id="PF03417">
    <property type="entry name" value="AAT"/>
    <property type="match status" value="1"/>
</dbReference>
<dbReference type="PANTHER" id="PTHR34180">
    <property type="entry name" value="PEPTIDASE C45"/>
    <property type="match status" value="1"/>
</dbReference>
<accession>A0A506TZB8</accession>
<organism evidence="2 3">
    <name type="scientific">Pararhizobium mangrovi</name>
    <dbReference type="NCBI Taxonomy" id="2590452"/>
    <lineage>
        <taxon>Bacteria</taxon>
        <taxon>Pseudomonadati</taxon>
        <taxon>Pseudomonadota</taxon>
        <taxon>Alphaproteobacteria</taxon>
        <taxon>Hyphomicrobiales</taxon>
        <taxon>Rhizobiaceae</taxon>
        <taxon>Rhizobium/Agrobacterium group</taxon>
        <taxon>Pararhizobium</taxon>
    </lineage>
</organism>
<dbReference type="Proteomes" id="UP000320314">
    <property type="component" value="Unassembled WGS sequence"/>
</dbReference>
<protein>
    <submittedName>
        <fullName evidence="2">Peptidase C45</fullName>
    </submittedName>
</protein>